<feature type="transmembrane region" description="Helical" evidence="2">
    <location>
        <begin position="118"/>
        <end position="142"/>
    </location>
</feature>
<dbReference type="NCBIfam" id="NF012138">
    <property type="entry name" value="exosort_XrtR"/>
    <property type="match status" value="1"/>
</dbReference>
<feature type="transmembrane region" description="Helical" evidence="2">
    <location>
        <begin position="149"/>
        <end position="170"/>
    </location>
</feature>
<evidence type="ECO:0000313" key="4">
    <source>
        <dbReference type="Proteomes" id="UP001500851"/>
    </source>
</evidence>
<keyword evidence="2" id="KW-1133">Transmembrane helix</keyword>
<keyword evidence="2" id="KW-0812">Transmembrane</keyword>
<accession>A0ABN2L9R6</accession>
<dbReference type="EMBL" id="BAAAOB010000001">
    <property type="protein sequence ID" value="GAA1777962.1"/>
    <property type="molecule type" value="Genomic_DNA"/>
</dbReference>
<feature type="transmembrane region" description="Helical" evidence="2">
    <location>
        <begin position="50"/>
        <end position="70"/>
    </location>
</feature>
<reference evidence="3 4" key="1">
    <citation type="journal article" date="2019" name="Int. J. Syst. Evol. Microbiol.">
        <title>The Global Catalogue of Microorganisms (GCM) 10K type strain sequencing project: providing services to taxonomists for standard genome sequencing and annotation.</title>
        <authorList>
            <consortium name="The Broad Institute Genomics Platform"/>
            <consortium name="The Broad Institute Genome Sequencing Center for Infectious Disease"/>
            <person name="Wu L."/>
            <person name="Ma J."/>
        </authorList>
    </citation>
    <scope>NUCLEOTIDE SEQUENCE [LARGE SCALE GENOMIC DNA]</scope>
    <source>
        <strain evidence="3 4">JCM 14736</strain>
    </source>
</reference>
<dbReference type="RefSeq" id="WP_344028483.1">
    <property type="nucleotide sequence ID" value="NZ_BAAAOB010000001.1"/>
</dbReference>
<evidence type="ECO:0000256" key="2">
    <source>
        <dbReference type="SAM" id="Phobius"/>
    </source>
</evidence>
<sequence>MSDITITGGQPLSRRHRREQNERGAVPELVPAEQPRVSKAHRAGSLLNRFGRALIALAFLAVGVLCFIYERELRFTETEIQAWIMNSTGLAETAISSVNNGIPAITFHANDTWISLRLIPQCAIAMYVGAAFLLSAILIMVPRVRPVRLFSALAISGSGLVLLNQVRLLVNAVMFAEGGREAFNWAHGPIGSTMMMLGVAGSLAVFFLLCIRRAKPAARGTEPAAQAEQPEGRA</sequence>
<keyword evidence="4" id="KW-1185">Reference proteome</keyword>
<name>A0ABN2L9R6_9MICO</name>
<proteinExistence type="predicted"/>
<feature type="transmembrane region" description="Helical" evidence="2">
    <location>
        <begin position="190"/>
        <end position="211"/>
    </location>
</feature>
<evidence type="ECO:0000313" key="3">
    <source>
        <dbReference type="EMBL" id="GAA1777962.1"/>
    </source>
</evidence>
<evidence type="ECO:0008006" key="5">
    <source>
        <dbReference type="Google" id="ProtNLM"/>
    </source>
</evidence>
<comment type="caution">
    <text evidence="3">The sequence shown here is derived from an EMBL/GenBank/DDBJ whole genome shotgun (WGS) entry which is preliminary data.</text>
</comment>
<keyword evidence="2" id="KW-0472">Membrane</keyword>
<gene>
    <name evidence="3" type="ORF">GCM10009768_03200</name>
</gene>
<organism evidence="3 4">
    <name type="scientific">Leucobacter iarius</name>
    <dbReference type="NCBI Taxonomy" id="333963"/>
    <lineage>
        <taxon>Bacteria</taxon>
        <taxon>Bacillati</taxon>
        <taxon>Actinomycetota</taxon>
        <taxon>Actinomycetes</taxon>
        <taxon>Micrococcales</taxon>
        <taxon>Microbacteriaceae</taxon>
        <taxon>Leucobacter</taxon>
    </lineage>
</organism>
<evidence type="ECO:0000256" key="1">
    <source>
        <dbReference type="SAM" id="MobiDB-lite"/>
    </source>
</evidence>
<protein>
    <recommendedName>
        <fullName evidence="5">Exosortase/archaeosortase family protein</fullName>
    </recommendedName>
</protein>
<feature type="region of interest" description="Disordered" evidence="1">
    <location>
        <begin position="1"/>
        <end position="28"/>
    </location>
</feature>
<feature type="compositionally biased region" description="Polar residues" evidence="1">
    <location>
        <begin position="1"/>
        <end position="10"/>
    </location>
</feature>
<dbReference type="Proteomes" id="UP001500851">
    <property type="component" value="Unassembled WGS sequence"/>
</dbReference>